<dbReference type="InterPro" id="IPR013783">
    <property type="entry name" value="Ig-like_fold"/>
</dbReference>
<dbReference type="SUPFAM" id="SSF48726">
    <property type="entry name" value="Immunoglobulin"/>
    <property type="match status" value="5"/>
</dbReference>
<evidence type="ECO:0000313" key="12">
    <source>
        <dbReference type="Ensembl" id="ENSOANP00000008506.3"/>
    </source>
</evidence>
<dbReference type="Ensembl" id="ENSOANT00000008508.3">
    <property type="protein sequence ID" value="ENSOANP00000008506.3"/>
    <property type="gene ID" value="ENSOANG00000005344.3"/>
</dbReference>
<evidence type="ECO:0000313" key="13">
    <source>
        <dbReference type="Proteomes" id="UP000002279"/>
    </source>
</evidence>
<name>F6X8Q9_ORNAN</name>
<gene>
    <name evidence="12" type="primary">PTGFRN</name>
</gene>
<keyword evidence="7" id="KW-1015">Disulfide bond</keyword>
<dbReference type="SMART" id="SM00409">
    <property type="entry name" value="IG"/>
    <property type="match status" value="6"/>
</dbReference>
<dbReference type="Gene3D" id="2.60.40.10">
    <property type="entry name" value="Immunoglobulins"/>
    <property type="match status" value="5"/>
</dbReference>
<dbReference type="OrthoDB" id="9873136at2759"/>
<dbReference type="InterPro" id="IPR003599">
    <property type="entry name" value="Ig_sub"/>
</dbReference>
<evidence type="ECO:0000256" key="4">
    <source>
        <dbReference type="ARBA" id="ARBA00022737"/>
    </source>
</evidence>
<dbReference type="SMART" id="SM00406">
    <property type="entry name" value="IGv"/>
    <property type="match status" value="3"/>
</dbReference>
<evidence type="ECO:0000256" key="1">
    <source>
        <dbReference type="ARBA" id="ARBA00004167"/>
    </source>
</evidence>
<dbReference type="GeneTree" id="ENSGT00940000158367"/>
<feature type="domain" description="Ig-like" evidence="11">
    <location>
        <begin position="163"/>
        <end position="272"/>
    </location>
</feature>
<evidence type="ECO:0000259" key="11">
    <source>
        <dbReference type="PROSITE" id="PS50835"/>
    </source>
</evidence>
<protein>
    <submittedName>
        <fullName evidence="12">Prostaglandin F2 receptor inhibitor</fullName>
    </submittedName>
</protein>
<evidence type="ECO:0000256" key="3">
    <source>
        <dbReference type="ARBA" id="ARBA00022729"/>
    </source>
</evidence>
<dbReference type="GO" id="GO:0016020">
    <property type="term" value="C:membrane"/>
    <property type="evidence" value="ECO:0007669"/>
    <property type="project" value="UniProtKB-SubCell"/>
</dbReference>
<keyword evidence="6 9" id="KW-0472">Membrane</keyword>
<dbReference type="PROSITE" id="PS50835">
    <property type="entry name" value="IG_LIKE"/>
    <property type="match status" value="5"/>
</dbReference>
<dbReference type="FunFam" id="2.60.40.10:FF:002026">
    <property type="entry name" value="Prostaglandin F2 receptor inhibitor"/>
    <property type="match status" value="2"/>
</dbReference>
<dbReference type="eggNOG" id="ENOG502QVD2">
    <property type="taxonomic scope" value="Eukaryota"/>
</dbReference>
<keyword evidence="5 9" id="KW-1133">Transmembrane helix</keyword>
<evidence type="ECO:0000256" key="2">
    <source>
        <dbReference type="ARBA" id="ARBA00022692"/>
    </source>
</evidence>
<dbReference type="FunFam" id="2.60.40.10:FF:001070">
    <property type="entry name" value="Prostaglandin F2 receptor inhibitor"/>
    <property type="match status" value="1"/>
</dbReference>
<dbReference type="Proteomes" id="UP000002279">
    <property type="component" value="Unplaced"/>
</dbReference>
<feature type="domain" description="Ig-like" evidence="11">
    <location>
        <begin position="281"/>
        <end position="382"/>
    </location>
</feature>
<dbReference type="HOGENOM" id="CLU_005187_1_0_1"/>
<feature type="transmembrane region" description="Helical" evidence="9">
    <location>
        <begin position="843"/>
        <end position="864"/>
    </location>
</feature>
<feature type="signal peptide" evidence="10">
    <location>
        <begin position="1"/>
        <end position="24"/>
    </location>
</feature>
<evidence type="ECO:0000256" key="8">
    <source>
        <dbReference type="ARBA" id="ARBA00023319"/>
    </source>
</evidence>
<keyword evidence="13" id="KW-1185">Reference proteome</keyword>
<evidence type="ECO:0000256" key="9">
    <source>
        <dbReference type="SAM" id="Phobius"/>
    </source>
</evidence>
<dbReference type="InterPro" id="IPR007110">
    <property type="entry name" value="Ig-like_dom"/>
</dbReference>
<sequence>MGPSRERPIVLVLLSLALCPPCRGRVVNISMTSLVRVVGTEAVIPCRVSDYEGPREQNFDWTFSPSEGSSFEPVVSTWEPAFTAPLFEPRVASGEIQLRRTGHDGVELLIRPVGPADQGRYKCSTPSTDATVQGNYEDVVHVRVLTDELHVGAGGQESASLRVAQGDPLELQCSASTATAEHTHLAVRWEVWRGPERHTVLSLTHMGRLRPGPEFEQRYRSGDVRLDTAGEDSFRLSVARAQLGDQGAYRCVVSEWVSEAGSWQEIQEKSVDVANVTVHLTALSVTLRSQNVSVAEGSDLALNCTVTAAARSDVIRTAVTWYFSGGPDPTLPPHARVLASLDHRSVLRALPRVGLSHVAPGSYRLLVRDAGPDGTGYYFCRAALWAPGPDGSWNQVAEGTSAPARVQVTTPEPEFRALLNVSEMPTLPEAPVELECRVVGPPSPDTRLRFAVSWFRRQPLRSDDMAPDELLASMDQDGLLQAGAQSRVRTQRGEMIFSRGAVDRFHFRLQGATEGDQGVYFCAVSAWTRQQNHSWVKSREVLSDPVTVFWAPSVSDAELTVEARQSQVPPATGSLFEMTCEVTSQPAPAARLSVLVTAERPAAAPAAPHGPNGTVAVVSLSRDSVVRLEDQADRTRVGAVVLEKVREREFRYRMYRAQLTDTGLYRCAVTAWLPAAGGQWREAATGLSNPILLDLQTSGPVFNVSVHSDRPTVYRGDLVSLFCIVSVDGGAPDPEDLTFDVAWFTVPSFGPGGAPIHLASLDRSGVVDKARRPWKSDVSLERTSAMEFLLQLHGAEDRDLGDYYCSVTPWVRSATGVWQREPEVQAKPLLVAVRMDVLEAFKYPMLIGVGLASGVGLLSCLIGYCSSHWCCRKEVQETRRERRRLMSMEMD</sequence>
<feature type="domain" description="Ig-like" evidence="11">
    <location>
        <begin position="8"/>
        <end position="133"/>
    </location>
</feature>
<dbReference type="Pfam" id="PF07686">
    <property type="entry name" value="V-set"/>
    <property type="match status" value="1"/>
</dbReference>
<dbReference type="FunFam" id="2.60.40.10:FF:000854">
    <property type="entry name" value="Prostaglandin F2 receptor negative regulator"/>
    <property type="match status" value="1"/>
</dbReference>
<dbReference type="STRING" id="9258.ENSOANP00000008506"/>
<feature type="chain" id="PRO_5027812527" evidence="10">
    <location>
        <begin position="25"/>
        <end position="891"/>
    </location>
</feature>
<evidence type="ECO:0000256" key="10">
    <source>
        <dbReference type="SAM" id="SignalP"/>
    </source>
</evidence>
<dbReference type="InterPro" id="IPR036179">
    <property type="entry name" value="Ig-like_dom_sf"/>
</dbReference>
<dbReference type="FunFam" id="2.60.40.10:FF:000191">
    <property type="entry name" value="Immunoglobulin superfamily member 3"/>
    <property type="match status" value="1"/>
</dbReference>
<dbReference type="Bgee" id="ENSOANG00000005344">
    <property type="expression patterns" value="Expressed in fibroblast and 7 other cell types or tissues"/>
</dbReference>
<evidence type="ECO:0000256" key="6">
    <source>
        <dbReference type="ARBA" id="ARBA00023136"/>
    </source>
</evidence>
<organism evidence="12 13">
    <name type="scientific">Ornithorhynchus anatinus</name>
    <name type="common">Duckbill platypus</name>
    <dbReference type="NCBI Taxonomy" id="9258"/>
    <lineage>
        <taxon>Eukaryota</taxon>
        <taxon>Metazoa</taxon>
        <taxon>Chordata</taxon>
        <taxon>Craniata</taxon>
        <taxon>Vertebrata</taxon>
        <taxon>Euteleostomi</taxon>
        <taxon>Mammalia</taxon>
        <taxon>Monotremata</taxon>
        <taxon>Ornithorhynchidae</taxon>
        <taxon>Ornithorhynchus</taxon>
    </lineage>
</organism>
<comment type="subcellular location">
    <subcellularLocation>
        <location evidence="1">Membrane</location>
        <topology evidence="1">Single-pass membrane protein</topology>
    </subcellularLocation>
</comment>
<proteinExistence type="predicted"/>
<evidence type="ECO:0000256" key="7">
    <source>
        <dbReference type="ARBA" id="ARBA00023157"/>
    </source>
</evidence>
<evidence type="ECO:0000256" key="5">
    <source>
        <dbReference type="ARBA" id="ARBA00022989"/>
    </source>
</evidence>
<feature type="domain" description="Ig-like" evidence="11">
    <location>
        <begin position="700"/>
        <end position="825"/>
    </location>
</feature>
<accession>F6X8Q9</accession>
<dbReference type="CDD" id="cd00099">
    <property type="entry name" value="IgV"/>
    <property type="match status" value="1"/>
</dbReference>
<keyword evidence="3 10" id="KW-0732">Signal</keyword>
<keyword evidence="8" id="KW-0393">Immunoglobulin domain</keyword>
<keyword evidence="4" id="KW-0677">Repeat</keyword>
<dbReference type="PANTHER" id="PTHR12207">
    <property type="entry name" value="V-SET AND TRANSMEMBRANE DOMAIN-CONTAINING PROTEIN"/>
    <property type="match status" value="1"/>
</dbReference>
<reference evidence="12" key="1">
    <citation type="submission" date="2025-08" db="UniProtKB">
        <authorList>
            <consortium name="Ensembl"/>
        </authorList>
    </citation>
    <scope>IDENTIFICATION</scope>
    <source>
        <strain evidence="12">Glennie</strain>
    </source>
</reference>
<dbReference type="InterPro" id="IPR051102">
    <property type="entry name" value="IgSF_V-set/TM_domain"/>
</dbReference>
<dbReference type="InterPro" id="IPR013106">
    <property type="entry name" value="Ig_V-set"/>
</dbReference>
<dbReference type="AlphaFoldDB" id="F6X8Q9"/>
<reference evidence="12" key="2">
    <citation type="submission" date="2025-09" db="UniProtKB">
        <authorList>
            <consortium name="Ensembl"/>
        </authorList>
    </citation>
    <scope>IDENTIFICATION</scope>
    <source>
        <strain evidence="12">Glennie</strain>
    </source>
</reference>
<keyword evidence="2 9" id="KW-0812">Transmembrane</keyword>
<feature type="domain" description="Ig-like" evidence="11">
    <location>
        <begin position="413"/>
        <end position="543"/>
    </location>
</feature>
<dbReference type="PANTHER" id="PTHR12207:SF3">
    <property type="entry name" value="PROSTAGLANDIN F2 RECEPTOR NEGATIVE REGULATOR"/>
    <property type="match status" value="1"/>
</dbReference>